<dbReference type="Proteomes" id="UP000287033">
    <property type="component" value="Unassembled WGS sequence"/>
</dbReference>
<dbReference type="SUPFAM" id="SSF47473">
    <property type="entry name" value="EF-hand"/>
    <property type="match status" value="1"/>
</dbReference>
<protein>
    <recommendedName>
        <fullName evidence="3">EF-hand domain-containing protein</fullName>
    </recommendedName>
</protein>
<dbReference type="PROSITE" id="PS50222">
    <property type="entry name" value="EF_HAND_2"/>
    <property type="match status" value="1"/>
</dbReference>
<proteinExistence type="inferred from homology"/>
<feature type="non-terminal residue" evidence="4">
    <location>
        <position position="1"/>
    </location>
</feature>
<dbReference type="InterPro" id="IPR011992">
    <property type="entry name" value="EF-hand-dom_pair"/>
</dbReference>
<dbReference type="GO" id="GO:0005509">
    <property type="term" value="F:calcium ion binding"/>
    <property type="evidence" value="ECO:0007669"/>
    <property type="project" value="InterPro"/>
</dbReference>
<dbReference type="InterPro" id="IPR018247">
    <property type="entry name" value="EF_Hand_1_Ca_BS"/>
</dbReference>
<dbReference type="PANTHER" id="PTHR11639:SF134">
    <property type="entry name" value="PROTEIN S100-A1-RELATED"/>
    <property type="match status" value="1"/>
</dbReference>
<accession>A0A401RQZ7</accession>
<dbReference type="InterPro" id="IPR001751">
    <property type="entry name" value="S100/CaBP7/8-like_CS"/>
</dbReference>
<evidence type="ECO:0000256" key="1">
    <source>
        <dbReference type="ARBA" id="ARBA00007323"/>
    </source>
</evidence>
<dbReference type="PROSITE" id="PS00018">
    <property type="entry name" value="EF_HAND_1"/>
    <property type="match status" value="1"/>
</dbReference>
<evidence type="ECO:0000259" key="3">
    <source>
        <dbReference type="PROSITE" id="PS50222"/>
    </source>
</evidence>
<evidence type="ECO:0000313" key="5">
    <source>
        <dbReference type="Proteomes" id="UP000287033"/>
    </source>
</evidence>
<dbReference type="InterPro" id="IPR002048">
    <property type="entry name" value="EF_hand_dom"/>
</dbReference>
<comment type="caution">
    <text evidence="4">The sequence shown here is derived from an EMBL/GenBank/DDBJ whole genome shotgun (WGS) entry which is preliminary data.</text>
</comment>
<dbReference type="Pfam" id="PF00036">
    <property type="entry name" value="EF-hand_1"/>
    <property type="match status" value="1"/>
</dbReference>
<feature type="domain" description="EF-hand" evidence="3">
    <location>
        <begin position="3"/>
        <end position="38"/>
    </location>
</feature>
<dbReference type="PROSITE" id="PS00303">
    <property type="entry name" value="S100_CABP"/>
    <property type="match status" value="1"/>
</dbReference>
<dbReference type="Gene3D" id="1.10.238.10">
    <property type="entry name" value="EF-hand"/>
    <property type="match status" value="1"/>
</dbReference>
<name>A0A401RQZ7_CHIPU</name>
<dbReference type="AlphaFoldDB" id="A0A401RQZ7"/>
<sequence>YQKDPNSVDSIMKDLDMNRDGQVDFQEFVHLVTALTVACNDFFVEFLKKQGKLC</sequence>
<comment type="similarity">
    <text evidence="1">Belongs to the S-100 family.</text>
</comment>
<keyword evidence="2" id="KW-0106">Calcium</keyword>
<dbReference type="SMART" id="SM00054">
    <property type="entry name" value="EFh"/>
    <property type="match status" value="1"/>
</dbReference>
<keyword evidence="5" id="KW-1185">Reference proteome</keyword>
<reference evidence="4 5" key="1">
    <citation type="journal article" date="2018" name="Nat. Ecol. Evol.">
        <title>Shark genomes provide insights into elasmobranch evolution and the origin of vertebrates.</title>
        <authorList>
            <person name="Hara Y"/>
            <person name="Yamaguchi K"/>
            <person name="Onimaru K"/>
            <person name="Kadota M"/>
            <person name="Koyanagi M"/>
            <person name="Keeley SD"/>
            <person name="Tatsumi K"/>
            <person name="Tanaka K"/>
            <person name="Motone F"/>
            <person name="Kageyama Y"/>
            <person name="Nozu R"/>
            <person name="Adachi N"/>
            <person name="Nishimura O"/>
            <person name="Nakagawa R"/>
            <person name="Tanegashima C"/>
            <person name="Kiyatake I"/>
            <person name="Matsumoto R"/>
            <person name="Murakumo K"/>
            <person name="Nishida K"/>
            <person name="Terakita A"/>
            <person name="Kuratani S"/>
            <person name="Sato K"/>
            <person name="Hyodo S Kuraku.S."/>
        </authorList>
    </citation>
    <scope>NUCLEOTIDE SEQUENCE [LARGE SCALE GENOMIC DNA]</scope>
</reference>
<dbReference type="OrthoDB" id="26525at2759"/>
<dbReference type="STRING" id="137246.A0A401RQZ7"/>
<gene>
    <name evidence="4" type="ORF">chiPu_0019216</name>
</gene>
<dbReference type="PANTHER" id="PTHR11639">
    <property type="entry name" value="S100 CALCIUM-BINDING PROTEIN"/>
    <property type="match status" value="1"/>
</dbReference>
<evidence type="ECO:0000313" key="4">
    <source>
        <dbReference type="EMBL" id="GCC20651.1"/>
    </source>
</evidence>
<dbReference type="OMA" id="EYYVKHM"/>
<dbReference type="GO" id="GO:0048306">
    <property type="term" value="F:calcium-dependent protein binding"/>
    <property type="evidence" value="ECO:0007669"/>
    <property type="project" value="TreeGrafter"/>
</dbReference>
<evidence type="ECO:0000256" key="2">
    <source>
        <dbReference type="ARBA" id="ARBA00022837"/>
    </source>
</evidence>
<organism evidence="4 5">
    <name type="scientific">Chiloscyllium punctatum</name>
    <name type="common">Brownbanded bambooshark</name>
    <name type="synonym">Hemiscyllium punctatum</name>
    <dbReference type="NCBI Taxonomy" id="137246"/>
    <lineage>
        <taxon>Eukaryota</taxon>
        <taxon>Metazoa</taxon>
        <taxon>Chordata</taxon>
        <taxon>Craniata</taxon>
        <taxon>Vertebrata</taxon>
        <taxon>Chondrichthyes</taxon>
        <taxon>Elasmobranchii</taxon>
        <taxon>Galeomorphii</taxon>
        <taxon>Galeoidea</taxon>
        <taxon>Orectolobiformes</taxon>
        <taxon>Hemiscylliidae</taxon>
        <taxon>Chiloscyllium</taxon>
    </lineage>
</organism>
<dbReference type="EMBL" id="BEZZ01001884">
    <property type="protein sequence ID" value="GCC20651.1"/>
    <property type="molecule type" value="Genomic_DNA"/>
</dbReference>